<protein>
    <submittedName>
        <fullName evidence="1">Uncharacterized protein</fullName>
    </submittedName>
</protein>
<accession>A0ACB9BHI3</accession>
<reference evidence="1 2" key="2">
    <citation type="journal article" date="2022" name="Mol. Ecol. Resour.">
        <title>The genomes of chicory, endive, great burdock and yacon provide insights into Asteraceae paleo-polyploidization history and plant inulin production.</title>
        <authorList>
            <person name="Fan W."/>
            <person name="Wang S."/>
            <person name="Wang H."/>
            <person name="Wang A."/>
            <person name="Jiang F."/>
            <person name="Liu H."/>
            <person name="Zhao H."/>
            <person name="Xu D."/>
            <person name="Zhang Y."/>
        </authorList>
    </citation>
    <scope>NUCLEOTIDE SEQUENCE [LARGE SCALE GENOMIC DNA]</scope>
    <source>
        <strain evidence="2">cv. Punajuju</strain>
        <tissue evidence="1">Leaves</tissue>
    </source>
</reference>
<name>A0ACB9BHI3_CICIN</name>
<proteinExistence type="predicted"/>
<comment type="caution">
    <text evidence="1">The sequence shown here is derived from an EMBL/GenBank/DDBJ whole genome shotgun (WGS) entry which is preliminary data.</text>
</comment>
<dbReference type="EMBL" id="CM042014">
    <property type="protein sequence ID" value="KAI3721528.1"/>
    <property type="molecule type" value="Genomic_DNA"/>
</dbReference>
<evidence type="ECO:0000313" key="2">
    <source>
        <dbReference type="Proteomes" id="UP001055811"/>
    </source>
</evidence>
<gene>
    <name evidence="1" type="ORF">L2E82_32544</name>
</gene>
<keyword evidence="2" id="KW-1185">Reference proteome</keyword>
<evidence type="ECO:0000313" key="1">
    <source>
        <dbReference type="EMBL" id="KAI3721528.1"/>
    </source>
</evidence>
<reference evidence="2" key="1">
    <citation type="journal article" date="2022" name="Mol. Ecol. Resour.">
        <title>The genomes of chicory, endive, great burdock and yacon provide insights into Asteraceae palaeo-polyploidization history and plant inulin production.</title>
        <authorList>
            <person name="Fan W."/>
            <person name="Wang S."/>
            <person name="Wang H."/>
            <person name="Wang A."/>
            <person name="Jiang F."/>
            <person name="Liu H."/>
            <person name="Zhao H."/>
            <person name="Xu D."/>
            <person name="Zhang Y."/>
        </authorList>
    </citation>
    <scope>NUCLEOTIDE SEQUENCE [LARGE SCALE GENOMIC DNA]</scope>
    <source>
        <strain evidence="2">cv. Punajuju</strain>
    </source>
</reference>
<dbReference type="Proteomes" id="UP001055811">
    <property type="component" value="Linkage Group LG06"/>
</dbReference>
<sequence length="166" mass="17712">MQGFGMRSSRFCTAPGPTRRHRSPAVVRTGLWPRTRSWSTRSCYWSSSPLSSSHHGQGTRVPGSYVFVWEVSTGSATSGSLGGAHASTLPRTSSTDISPGSSGPAFRGSRTGLPTWRFGHHCPTSGTRRRPRGRATYAIHSTASCTGSSPPPSCSGREARRCRGTT</sequence>
<organism evidence="1 2">
    <name type="scientific">Cichorium intybus</name>
    <name type="common">Chicory</name>
    <dbReference type="NCBI Taxonomy" id="13427"/>
    <lineage>
        <taxon>Eukaryota</taxon>
        <taxon>Viridiplantae</taxon>
        <taxon>Streptophyta</taxon>
        <taxon>Embryophyta</taxon>
        <taxon>Tracheophyta</taxon>
        <taxon>Spermatophyta</taxon>
        <taxon>Magnoliopsida</taxon>
        <taxon>eudicotyledons</taxon>
        <taxon>Gunneridae</taxon>
        <taxon>Pentapetalae</taxon>
        <taxon>asterids</taxon>
        <taxon>campanulids</taxon>
        <taxon>Asterales</taxon>
        <taxon>Asteraceae</taxon>
        <taxon>Cichorioideae</taxon>
        <taxon>Cichorieae</taxon>
        <taxon>Cichoriinae</taxon>
        <taxon>Cichorium</taxon>
    </lineage>
</organism>